<evidence type="ECO:0000256" key="1">
    <source>
        <dbReference type="ARBA" id="ARBA00004141"/>
    </source>
</evidence>
<evidence type="ECO:0000256" key="4">
    <source>
        <dbReference type="ARBA" id="ARBA00022989"/>
    </source>
</evidence>
<evidence type="ECO:0000256" key="5">
    <source>
        <dbReference type="ARBA" id="ARBA00023136"/>
    </source>
</evidence>
<feature type="transmembrane region" description="Helical" evidence="6">
    <location>
        <begin position="225"/>
        <end position="245"/>
    </location>
</feature>
<protein>
    <recommendedName>
        <fullName evidence="6">Probable membrane transporter protein</fullName>
    </recommendedName>
</protein>
<name>A0A072NSC3_SCHAZ</name>
<feature type="transmembrane region" description="Helical" evidence="6">
    <location>
        <begin position="197"/>
        <end position="218"/>
    </location>
</feature>
<evidence type="ECO:0000256" key="3">
    <source>
        <dbReference type="ARBA" id="ARBA00022692"/>
    </source>
</evidence>
<feature type="transmembrane region" description="Helical" evidence="6">
    <location>
        <begin position="7"/>
        <end position="30"/>
    </location>
</feature>
<dbReference type="GO" id="GO:0005886">
    <property type="term" value="C:plasma membrane"/>
    <property type="evidence" value="ECO:0007669"/>
    <property type="project" value="UniProtKB-SubCell"/>
</dbReference>
<dbReference type="PATRIC" id="fig|1348973.3.peg.107"/>
<dbReference type="PANTHER" id="PTHR43701">
    <property type="entry name" value="MEMBRANE TRANSPORTER PROTEIN MJ0441-RELATED"/>
    <property type="match status" value="1"/>
</dbReference>
<comment type="similarity">
    <text evidence="2 6">Belongs to the 4-toluene sulfonate uptake permease (TSUP) (TC 2.A.102) family.</text>
</comment>
<organism evidence="7 8">
    <name type="scientific">Schinkia azotoformans MEV2011</name>
    <dbReference type="NCBI Taxonomy" id="1348973"/>
    <lineage>
        <taxon>Bacteria</taxon>
        <taxon>Bacillati</taxon>
        <taxon>Bacillota</taxon>
        <taxon>Bacilli</taxon>
        <taxon>Bacillales</taxon>
        <taxon>Bacillaceae</taxon>
        <taxon>Calidifontibacillus/Schinkia group</taxon>
        <taxon>Schinkia</taxon>
    </lineage>
</organism>
<reference evidence="7 8" key="1">
    <citation type="submission" date="2014-04" db="EMBL/GenBank/DDBJ databases">
        <title>Draft genome sequence of Bacillus azotoformans MEV2011, a (co-) denitrifying strain unable to grow in the presence of oxygen.</title>
        <authorList>
            <person name="Nielsen M."/>
            <person name="Schreiber L."/>
            <person name="Finster K."/>
            <person name="Schramm A."/>
        </authorList>
    </citation>
    <scope>NUCLEOTIDE SEQUENCE [LARGE SCALE GENOMIC DNA]</scope>
    <source>
        <strain evidence="7 8">MEV2011</strain>
    </source>
</reference>
<dbReference type="Pfam" id="PF01925">
    <property type="entry name" value="TauE"/>
    <property type="match status" value="1"/>
</dbReference>
<feature type="transmembrane region" description="Helical" evidence="6">
    <location>
        <begin position="78"/>
        <end position="97"/>
    </location>
</feature>
<evidence type="ECO:0000256" key="2">
    <source>
        <dbReference type="ARBA" id="ARBA00009142"/>
    </source>
</evidence>
<keyword evidence="5 6" id="KW-0472">Membrane</keyword>
<sequence length="271" mass="29506">MMEWIILFFLGLFSGVVGSLIGLGGGIIIVPSLLFLGTYTDWISNVTPQITVGTSSLVIIFTGLSSTLMFMKHKTVDYISGLLFFIGSAPGSIIGAMTNKYLNAEEFSLYFGLFMIFISFTLMIRGKLKPVPASTSRFRISRTNVDVKGNTDTYSFNIFFGIFISFVVGFLGGIFGIGGGSLMVPVMLLIFRFPAHIAIATSMFLIFLSSTVSSYTHFTLGNIDWLIAIALIPGAWIGAKLGAIINQHLKAETLVKVLRVTLILIGIRLIL</sequence>
<evidence type="ECO:0000313" key="7">
    <source>
        <dbReference type="EMBL" id="KEF40097.1"/>
    </source>
</evidence>
<feature type="transmembrane region" description="Helical" evidence="6">
    <location>
        <begin position="109"/>
        <end position="128"/>
    </location>
</feature>
<comment type="subcellular location">
    <subcellularLocation>
        <location evidence="6">Cell membrane</location>
        <topology evidence="6">Multi-pass membrane protein</topology>
    </subcellularLocation>
    <subcellularLocation>
        <location evidence="1">Membrane</location>
        <topology evidence="1">Multi-pass membrane protein</topology>
    </subcellularLocation>
</comment>
<dbReference type="Proteomes" id="UP000027936">
    <property type="component" value="Unassembled WGS sequence"/>
</dbReference>
<evidence type="ECO:0000313" key="8">
    <source>
        <dbReference type="Proteomes" id="UP000027936"/>
    </source>
</evidence>
<dbReference type="EMBL" id="JJRY01000001">
    <property type="protein sequence ID" value="KEF40097.1"/>
    <property type="molecule type" value="Genomic_DNA"/>
</dbReference>
<accession>A0A072NSC3</accession>
<keyword evidence="6" id="KW-1003">Cell membrane</keyword>
<proteinExistence type="inferred from homology"/>
<comment type="caution">
    <text evidence="7">The sequence shown here is derived from an EMBL/GenBank/DDBJ whole genome shotgun (WGS) entry which is preliminary data.</text>
</comment>
<dbReference type="InterPro" id="IPR051598">
    <property type="entry name" value="TSUP/Inactive_protease-like"/>
</dbReference>
<evidence type="ECO:0000256" key="6">
    <source>
        <dbReference type="RuleBase" id="RU363041"/>
    </source>
</evidence>
<feature type="transmembrane region" description="Helical" evidence="6">
    <location>
        <begin position="50"/>
        <end position="71"/>
    </location>
</feature>
<keyword evidence="4 6" id="KW-1133">Transmembrane helix</keyword>
<dbReference type="InterPro" id="IPR002781">
    <property type="entry name" value="TM_pro_TauE-like"/>
</dbReference>
<dbReference type="AlphaFoldDB" id="A0A072NSC3"/>
<gene>
    <name evidence="7" type="ORF">M670_00112</name>
</gene>
<keyword evidence="3 6" id="KW-0812">Transmembrane</keyword>
<feature type="transmembrane region" description="Helical" evidence="6">
    <location>
        <begin position="158"/>
        <end position="191"/>
    </location>
</feature>
<dbReference type="PANTHER" id="PTHR43701:SF2">
    <property type="entry name" value="MEMBRANE TRANSPORTER PROTEIN YJNA-RELATED"/>
    <property type="match status" value="1"/>
</dbReference>